<feature type="transmembrane region" description="Helical" evidence="1">
    <location>
        <begin position="48"/>
        <end position="66"/>
    </location>
</feature>
<dbReference type="InterPro" id="IPR025698">
    <property type="entry name" value="2TM_dom"/>
</dbReference>
<feature type="transmembrane region" description="Helical" evidence="1">
    <location>
        <begin position="72"/>
        <end position="90"/>
    </location>
</feature>
<keyword evidence="1" id="KW-0472">Membrane</keyword>
<accession>A0ABW1BGP9</accession>
<name>A0ABW1BGP9_9ACTN</name>
<dbReference type="EMBL" id="JBHSNZ010000032">
    <property type="protein sequence ID" value="MFC5812222.1"/>
    <property type="molecule type" value="Genomic_DNA"/>
</dbReference>
<reference evidence="4" key="1">
    <citation type="journal article" date="2019" name="Int. J. Syst. Evol. Microbiol.">
        <title>The Global Catalogue of Microorganisms (GCM) 10K type strain sequencing project: providing services to taxonomists for standard genome sequencing and annotation.</title>
        <authorList>
            <consortium name="The Broad Institute Genomics Platform"/>
            <consortium name="The Broad Institute Genome Sequencing Center for Infectious Disease"/>
            <person name="Wu L."/>
            <person name="Ma J."/>
        </authorList>
    </citation>
    <scope>NUCLEOTIDE SEQUENCE [LARGE SCALE GENOMIC DNA]</scope>
    <source>
        <strain evidence="4">JCM 9918</strain>
    </source>
</reference>
<evidence type="ECO:0000256" key="1">
    <source>
        <dbReference type="SAM" id="Phobius"/>
    </source>
</evidence>
<keyword evidence="1" id="KW-0812">Transmembrane</keyword>
<dbReference type="Pfam" id="PF13239">
    <property type="entry name" value="2TM"/>
    <property type="match status" value="1"/>
</dbReference>
<sequence>MGGRQPAATEEVAIMVGPFGPEESPSPQATPEREWAHKRLERKRKLRADFVAYVVINTFLIVVWALTGAGYFWPGWVLGGWGVFLLLDAWQAYFRRPITEENIDRELRNMR</sequence>
<feature type="domain" description="2TM" evidence="2">
    <location>
        <begin position="36"/>
        <end position="102"/>
    </location>
</feature>
<keyword evidence="4" id="KW-1185">Reference proteome</keyword>
<evidence type="ECO:0000259" key="2">
    <source>
        <dbReference type="Pfam" id="PF13239"/>
    </source>
</evidence>
<organism evidence="3 4">
    <name type="scientific">Streptomyces heilongjiangensis</name>
    <dbReference type="NCBI Taxonomy" id="945052"/>
    <lineage>
        <taxon>Bacteria</taxon>
        <taxon>Bacillati</taxon>
        <taxon>Actinomycetota</taxon>
        <taxon>Actinomycetes</taxon>
        <taxon>Kitasatosporales</taxon>
        <taxon>Streptomycetaceae</taxon>
        <taxon>Streptomyces</taxon>
    </lineage>
</organism>
<evidence type="ECO:0000313" key="3">
    <source>
        <dbReference type="EMBL" id="MFC5812222.1"/>
    </source>
</evidence>
<proteinExistence type="predicted"/>
<gene>
    <name evidence="3" type="ORF">ACFQGO_32705</name>
</gene>
<keyword evidence="1" id="KW-1133">Transmembrane helix</keyword>
<comment type="caution">
    <text evidence="3">The sequence shown here is derived from an EMBL/GenBank/DDBJ whole genome shotgun (WGS) entry which is preliminary data.</text>
</comment>
<protein>
    <submittedName>
        <fullName evidence="3">2TM domain-containing protein</fullName>
    </submittedName>
</protein>
<dbReference type="Proteomes" id="UP001596112">
    <property type="component" value="Unassembled WGS sequence"/>
</dbReference>
<evidence type="ECO:0000313" key="4">
    <source>
        <dbReference type="Proteomes" id="UP001596112"/>
    </source>
</evidence>
<dbReference type="RefSeq" id="WP_380969193.1">
    <property type="nucleotide sequence ID" value="NZ_JBHSNZ010000032.1"/>
</dbReference>